<dbReference type="OrthoDB" id="9810123at2"/>
<dbReference type="Gene3D" id="1.20.5.110">
    <property type="match status" value="1"/>
</dbReference>
<dbReference type="AlphaFoldDB" id="A0A0U9HP72"/>
<keyword evidence="3" id="KW-0132">Cell division</keyword>
<evidence type="ECO:0000256" key="2">
    <source>
        <dbReference type="SAM" id="Coils"/>
    </source>
</evidence>
<reference evidence="4" key="1">
    <citation type="submission" date="2016-01" db="EMBL/GenBank/DDBJ databases">
        <title>Draft genome sequence of Thermodesulfovibrio aggregans strain TGE-P1.</title>
        <authorList>
            <person name="Sekiguchi Y."/>
            <person name="Ohashi A."/>
            <person name="Matsuura N."/>
            <person name="Tourlousse M.D."/>
        </authorList>
    </citation>
    <scope>NUCLEOTIDE SEQUENCE [LARGE SCALE GENOMIC DNA]</scope>
    <source>
        <strain evidence="4">TGE-P1</strain>
    </source>
</reference>
<gene>
    <name evidence="3" type="ORF">TAGGR_1981</name>
</gene>
<evidence type="ECO:0000313" key="3">
    <source>
        <dbReference type="EMBL" id="GAQ94795.1"/>
    </source>
</evidence>
<dbReference type="GO" id="GO:0043093">
    <property type="term" value="P:FtsZ-dependent cytokinesis"/>
    <property type="evidence" value="ECO:0007669"/>
    <property type="project" value="InterPro"/>
</dbReference>
<sequence>MIEEKIASALEKIKILKQEKEELQRKVNTLEEVLKAKNQEIENLVSEREAIKRQIEELLRELDLETNV</sequence>
<protein>
    <submittedName>
        <fullName evidence="3">Cell division protein ZapB</fullName>
    </submittedName>
</protein>
<evidence type="ECO:0000256" key="1">
    <source>
        <dbReference type="ARBA" id="ARBA00023054"/>
    </source>
</evidence>
<name>A0A0U9HP72_9BACT</name>
<dbReference type="GO" id="GO:0005737">
    <property type="term" value="C:cytoplasm"/>
    <property type="evidence" value="ECO:0007669"/>
    <property type="project" value="InterPro"/>
</dbReference>
<comment type="caution">
    <text evidence="3">The sequence shown here is derived from an EMBL/GenBank/DDBJ whole genome shotgun (WGS) entry which is preliminary data.</text>
</comment>
<keyword evidence="1 2" id="KW-0175">Coiled coil</keyword>
<dbReference type="Pfam" id="PF06005">
    <property type="entry name" value="ZapB"/>
    <property type="match status" value="1"/>
</dbReference>
<organism evidence="3 4">
    <name type="scientific">Thermodesulfovibrio aggregans</name>
    <dbReference type="NCBI Taxonomy" id="86166"/>
    <lineage>
        <taxon>Bacteria</taxon>
        <taxon>Pseudomonadati</taxon>
        <taxon>Nitrospirota</taxon>
        <taxon>Thermodesulfovibrionia</taxon>
        <taxon>Thermodesulfovibrionales</taxon>
        <taxon>Thermodesulfovibrionaceae</taxon>
        <taxon>Thermodesulfovibrio</taxon>
    </lineage>
</organism>
<accession>A0A0U9HP72</accession>
<dbReference type="EMBL" id="BCNO01000001">
    <property type="protein sequence ID" value="GAQ94795.1"/>
    <property type="molecule type" value="Genomic_DNA"/>
</dbReference>
<evidence type="ECO:0000313" key="4">
    <source>
        <dbReference type="Proteomes" id="UP000054976"/>
    </source>
</evidence>
<feature type="coiled-coil region" evidence="2">
    <location>
        <begin position="6"/>
        <end position="68"/>
    </location>
</feature>
<dbReference type="STRING" id="86166.TAGGR_1981"/>
<dbReference type="InterPro" id="IPR009252">
    <property type="entry name" value="Cell_div_ZapB"/>
</dbReference>
<proteinExistence type="predicted"/>
<dbReference type="GO" id="GO:0090529">
    <property type="term" value="P:cell septum assembly"/>
    <property type="evidence" value="ECO:0007669"/>
    <property type="project" value="InterPro"/>
</dbReference>
<dbReference type="RefSeq" id="WP_059176214.1">
    <property type="nucleotide sequence ID" value="NZ_BCNO01000001.1"/>
</dbReference>
<keyword evidence="4" id="KW-1185">Reference proteome</keyword>
<keyword evidence="3" id="KW-0131">Cell cycle</keyword>
<dbReference type="Proteomes" id="UP000054976">
    <property type="component" value="Unassembled WGS sequence"/>
</dbReference>